<organism evidence="1">
    <name type="scientific">Arundo donax</name>
    <name type="common">Giant reed</name>
    <name type="synonym">Donax arundinaceus</name>
    <dbReference type="NCBI Taxonomy" id="35708"/>
    <lineage>
        <taxon>Eukaryota</taxon>
        <taxon>Viridiplantae</taxon>
        <taxon>Streptophyta</taxon>
        <taxon>Embryophyta</taxon>
        <taxon>Tracheophyta</taxon>
        <taxon>Spermatophyta</taxon>
        <taxon>Magnoliopsida</taxon>
        <taxon>Liliopsida</taxon>
        <taxon>Poales</taxon>
        <taxon>Poaceae</taxon>
        <taxon>PACMAD clade</taxon>
        <taxon>Arundinoideae</taxon>
        <taxon>Arundineae</taxon>
        <taxon>Arundo</taxon>
    </lineage>
</organism>
<dbReference type="AlphaFoldDB" id="A0A0A9C9L0"/>
<reference evidence="1" key="1">
    <citation type="submission" date="2014-09" db="EMBL/GenBank/DDBJ databases">
        <authorList>
            <person name="Magalhaes I.L.F."/>
            <person name="Oliveira U."/>
            <person name="Santos F.R."/>
            <person name="Vidigal T.H.D.A."/>
            <person name="Brescovit A.D."/>
            <person name="Santos A.J."/>
        </authorList>
    </citation>
    <scope>NUCLEOTIDE SEQUENCE</scope>
    <source>
        <tissue evidence="1">Shoot tissue taken approximately 20 cm above the soil surface</tissue>
    </source>
</reference>
<dbReference type="EMBL" id="GBRH01225624">
    <property type="protein sequence ID" value="JAD72271.1"/>
    <property type="molecule type" value="Transcribed_RNA"/>
</dbReference>
<proteinExistence type="predicted"/>
<sequence>MVSLILLDGHIQCCLTESNKKLHVAGMLIIK</sequence>
<evidence type="ECO:0000313" key="1">
    <source>
        <dbReference type="EMBL" id="JAD72271.1"/>
    </source>
</evidence>
<name>A0A0A9C9L0_ARUDO</name>
<accession>A0A0A9C9L0</accession>
<protein>
    <submittedName>
        <fullName evidence="1">Uncharacterized protein</fullName>
    </submittedName>
</protein>
<reference evidence="1" key="2">
    <citation type="journal article" date="2015" name="Data Brief">
        <title>Shoot transcriptome of the giant reed, Arundo donax.</title>
        <authorList>
            <person name="Barrero R.A."/>
            <person name="Guerrero F.D."/>
            <person name="Moolhuijzen P."/>
            <person name="Goolsby J.A."/>
            <person name="Tidwell J."/>
            <person name="Bellgard S.E."/>
            <person name="Bellgard M.I."/>
        </authorList>
    </citation>
    <scope>NUCLEOTIDE SEQUENCE</scope>
    <source>
        <tissue evidence="1">Shoot tissue taken approximately 20 cm above the soil surface</tissue>
    </source>
</reference>